<dbReference type="EMBL" id="PKUQ01000013">
    <property type="protein sequence ID" value="PLW77891.1"/>
    <property type="molecule type" value="Genomic_DNA"/>
</dbReference>
<reference evidence="1 2" key="1">
    <citation type="submission" date="2018-01" db="EMBL/GenBank/DDBJ databases">
        <title>The draft genome sequence of Cohaesibacter sp. H1304.</title>
        <authorList>
            <person name="Wang N.-N."/>
            <person name="Du Z.-J."/>
        </authorList>
    </citation>
    <scope>NUCLEOTIDE SEQUENCE [LARGE SCALE GENOMIC DNA]</scope>
    <source>
        <strain evidence="1 2">H1304</strain>
    </source>
</reference>
<dbReference type="OrthoDB" id="571485at2"/>
<name>A0A2N5XTQ0_9HYPH</name>
<comment type="caution">
    <text evidence="1">The sequence shown here is derived from an EMBL/GenBank/DDBJ whole genome shotgun (WGS) entry which is preliminary data.</text>
</comment>
<dbReference type="Proteomes" id="UP000234881">
    <property type="component" value="Unassembled WGS sequence"/>
</dbReference>
<evidence type="ECO:0008006" key="3">
    <source>
        <dbReference type="Google" id="ProtNLM"/>
    </source>
</evidence>
<organism evidence="1 2">
    <name type="scientific">Cohaesibacter celericrescens</name>
    <dbReference type="NCBI Taxonomy" id="2067669"/>
    <lineage>
        <taxon>Bacteria</taxon>
        <taxon>Pseudomonadati</taxon>
        <taxon>Pseudomonadota</taxon>
        <taxon>Alphaproteobacteria</taxon>
        <taxon>Hyphomicrobiales</taxon>
        <taxon>Cohaesibacteraceae</taxon>
    </lineage>
</organism>
<proteinExistence type="predicted"/>
<evidence type="ECO:0000313" key="2">
    <source>
        <dbReference type="Proteomes" id="UP000234881"/>
    </source>
</evidence>
<keyword evidence="2" id="KW-1185">Reference proteome</keyword>
<sequence length="197" mass="22068">MKTAELNSSIINRKKLPPKFPTHMHAPKFWEQLGRTIATYGFLEEVLGKAIFAFSATTNYRSIEIDAVYQAWLPQLERALTDPLSNLAEAYGKAARQNPETTTKNVDELVAHIKKAAVIRNVLCHGSWRMPDADGASVPLYVNRHKQVFDDAIDLAYLEKVQTHVAELACNVRDTVTHMGWQFPGGGGPGKPIIEWR</sequence>
<accession>A0A2N5XTQ0</accession>
<gene>
    <name evidence="1" type="ORF">C0081_07125</name>
</gene>
<evidence type="ECO:0000313" key="1">
    <source>
        <dbReference type="EMBL" id="PLW77891.1"/>
    </source>
</evidence>
<dbReference type="RefSeq" id="WP_101533132.1">
    <property type="nucleotide sequence ID" value="NZ_PKUQ01000013.1"/>
</dbReference>
<dbReference type="AlphaFoldDB" id="A0A2N5XTQ0"/>
<protein>
    <recommendedName>
        <fullName evidence="3">RiboL-PSP-HEPN domain-containing protein</fullName>
    </recommendedName>
</protein>